<accession>A0A8H8QWR3</accession>
<feature type="compositionally biased region" description="Acidic residues" evidence="1">
    <location>
        <begin position="138"/>
        <end position="148"/>
    </location>
</feature>
<dbReference type="OrthoDB" id="3560778at2759"/>
<feature type="compositionally biased region" description="Acidic residues" evidence="1">
    <location>
        <begin position="95"/>
        <end position="104"/>
    </location>
</feature>
<protein>
    <submittedName>
        <fullName evidence="2">Uncharacterized protein</fullName>
    </submittedName>
</protein>
<evidence type="ECO:0000256" key="1">
    <source>
        <dbReference type="SAM" id="MobiDB-lite"/>
    </source>
</evidence>
<feature type="compositionally biased region" description="Basic residues" evidence="1">
    <location>
        <begin position="110"/>
        <end position="128"/>
    </location>
</feature>
<organism evidence="2 3">
    <name type="scientific">Lachnellula hyalina</name>
    <dbReference type="NCBI Taxonomy" id="1316788"/>
    <lineage>
        <taxon>Eukaryota</taxon>
        <taxon>Fungi</taxon>
        <taxon>Dikarya</taxon>
        <taxon>Ascomycota</taxon>
        <taxon>Pezizomycotina</taxon>
        <taxon>Leotiomycetes</taxon>
        <taxon>Helotiales</taxon>
        <taxon>Lachnaceae</taxon>
        <taxon>Lachnellula</taxon>
    </lineage>
</organism>
<evidence type="ECO:0000313" key="2">
    <source>
        <dbReference type="EMBL" id="TVY23941.1"/>
    </source>
</evidence>
<feature type="region of interest" description="Disordered" evidence="1">
    <location>
        <begin position="1"/>
        <end position="20"/>
    </location>
</feature>
<dbReference type="GeneID" id="41987605"/>
<sequence length="206" mass="22557">MARLLDDGSTKSALEHRFRPIKREAADMLAVIAREYGDGVTGKAVSGYFERVKKEPHWNRNKSVADISIEGTPKTPKTATPRKRAPKAKKGASQDDGDDSEPQEFDTPSKKKATLNKVKGGRVTKTGRAKALSYAGQDMDEDEEEEEDGGRMVKMEDAPVSSNGDGFEDGNGYEDHGHQNGYAVIGADEHDEQDNFYNAAEDYGEA</sequence>
<feature type="compositionally biased region" description="Basic residues" evidence="1">
    <location>
        <begin position="80"/>
        <end position="90"/>
    </location>
</feature>
<dbReference type="RefSeq" id="XP_031002729.1">
    <property type="nucleotide sequence ID" value="XM_031152336.1"/>
</dbReference>
<dbReference type="AlphaFoldDB" id="A0A8H8QWR3"/>
<dbReference type="EMBL" id="QGMH01000154">
    <property type="protein sequence ID" value="TVY23941.1"/>
    <property type="molecule type" value="Genomic_DNA"/>
</dbReference>
<proteinExistence type="predicted"/>
<dbReference type="Proteomes" id="UP000431533">
    <property type="component" value="Unassembled WGS sequence"/>
</dbReference>
<gene>
    <name evidence="2" type="ORF">LHYA1_G007407</name>
</gene>
<keyword evidence="3" id="KW-1185">Reference proteome</keyword>
<feature type="region of interest" description="Disordered" evidence="1">
    <location>
        <begin position="51"/>
        <end position="180"/>
    </location>
</feature>
<evidence type="ECO:0000313" key="3">
    <source>
        <dbReference type="Proteomes" id="UP000431533"/>
    </source>
</evidence>
<reference evidence="2 3" key="1">
    <citation type="submission" date="2018-05" db="EMBL/GenBank/DDBJ databases">
        <title>Genome sequencing and assembly of the regulated plant pathogen Lachnellula willkommii and related sister species for the development of diagnostic species identification markers.</title>
        <authorList>
            <person name="Giroux E."/>
            <person name="Bilodeau G."/>
        </authorList>
    </citation>
    <scope>NUCLEOTIDE SEQUENCE [LARGE SCALE GENOMIC DNA]</scope>
    <source>
        <strain evidence="2 3">CBS 185.66</strain>
    </source>
</reference>
<comment type="caution">
    <text evidence="2">The sequence shown here is derived from an EMBL/GenBank/DDBJ whole genome shotgun (WGS) entry which is preliminary data.</text>
</comment>
<name>A0A8H8QWR3_9HELO</name>